<evidence type="ECO:0000313" key="3">
    <source>
        <dbReference type="WBParaSite" id="EN70_7492"/>
    </source>
</evidence>
<organism evidence="2 3">
    <name type="scientific">Loa loa</name>
    <name type="common">Eye worm</name>
    <name type="synonym">Filaria loa</name>
    <dbReference type="NCBI Taxonomy" id="7209"/>
    <lineage>
        <taxon>Eukaryota</taxon>
        <taxon>Metazoa</taxon>
        <taxon>Ecdysozoa</taxon>
        <taxon>Nematoda</taxon>
        <taxon>Chromadorea</taxon>
        <taxon>Rhabditida</taxon>
        <taxon>Spirurina</taxon>
        <taxon>Spiruromorpha</taxon>
        <taxon>Filarioidea</taxon>
        <taxon>Onchocercidae</taxon>
        <taxon>Loa</taxon>
    </lineage>
</organism>
<accession>A0A1I7VXW9</accession>
<evidence type="ECO:0000313" key="2">
    <source>
        <dbReference type="Proteomes" id="UP000095285"/>
    </source>
</evidence>
<protein>
    <submittedName>
        <fullName evidence="3">Uncharacterized protein</fullName>
    </submittedName>
</protein>
<feature type="region of interest" description="Disordered" evidence="1">
    <location>
        <begin position="1"/>
        <end position="22"/>
    </location>
</feature>
<keyword evidence="2" id="KW-1185">Reference proteome</keyword>
<name>A0A1I7VXW9_LOALO</name>
<gene>
    <name evidence="3" type="primary">LOAG_17536</name>
</gene>
<feature type="compositionally biased region" description="Low complexity" evidence="1">
    <location>
        <begin position="13"/>
        <end position="22"/>
    </location>
</feature>
<evidence type="ECO:0000256" key="1">
    <source>
        <dbReference type="SAM" id="MobiDB-lite"/>
    </source>
</evidence>
<feature type="region of interest" description="Disordered" evidence="1">
    <location>
        <begin position="172"/>
        <end position="192"/>
    </location>
</feature>
<dbReference type="OrthoDB" id="5875226at2759"/>
<dbReference type="Proteomes" id="UP000095285">
    <property type="component" value="Unassembled WGS sequence"/>
</dbReference>
<dbReference type="InParanoid" id="A0A1I7VXW9"/>
<reference evidence="2" key="1">
    <citation type="submission" date="2012-04" db="EMBL/GenBank/DDBJ databases">
        <title>The Genome Sequence of Loa loa.</title>
        <authorList>
            <consortium name="The Broad Institute Genome Sequencing Platform"/>
            <consortium name="Broad Institute Genome Sequencing Center for Infectious Disease"/>
            <person name="Nutman T.B."/>
            <person name="Fink D.L."/>
            <person name="Russ C."/>
            <person name="Young S."/>
            <person name="Zeng Q."/>
            <person name="Gargeya S."/>
            <person name="Alvarado L."/>
            <person name="Berlin A."/>
            <person name="Chapman S.B."/>
            <person name="Chen Z."/>
            <person name="Freedman E."/>
            <person name="Gellesch M."/>
            <person name="Goldberg J."/>
            <person name="Griggs A."/>
            <person name="Gujja S."/>
            <person name="Heilman E.R."/>
            <person name="Heiman D."/>
            <person name="Howarth C."/>
            <person name="Mehta T."/>
            <person name="Neiman D."/>
            <person name="Pearson M."/>
            <person name="Roberts A."/>
            <person name="Saif S."/>
            <person name="Shea T."/>
            <person name="Shenoy N."/>
            <person name="Sisk P."/>
            <person name="Stolte C."/>
            <person name="Sykes S."/>
            <person name="White J."/>
            <person name="Yandava C."/>
            <person name="Haas B."/>
            <person name="Henn M.R."/>
            <person name="Nusbaum C."/>
            <person name="Birren B."/>
        </authorList>
    </citation>
    <scope>NUCLEOTIDE SEQUENCE [LARGE SCALE GENOMIC DNA]</scope>
</reference>
<dbReference type="WBParaSite" id="EN70_7492">
    <property type="protein sequence ID" value="EN70_7492"/>
    <property type="gene ID" value="EN70_7492"/>
</dbReference>
<proteinExistence type="predicted"/>
<reference evidence="3" key="2">
    <citation type="submission" date="2016-11" db="UniProtKB">
        <authorList>
            <consortium name="WormBaseParasite"/>
        </authorList>
    </citation>
    <scope>IDENTIFICATION</scope>
</reference>
<feature type="compositionally biased region" description="Polar residues" evidence="1">
    <location>
        <begin position="1"/>
        <end position="12"/>
    </location>
</feature>
<sequence>MASHQCNVTVPQSEKVSSVPTSSSTEISLSSCALPQQSRANTAKKHFFFSTSNIHFWTIGRSTKKTSEEALANSAADIVNHGDQLRYIKEERNTLRKRLYECSLRNSERSLQLMRTSCTDEQRQQQREQLQDIRSAAIQIRHMSEPDVNMVSDRTAQERYLQFLSRRSDGFMHETNGDIDKGDKTEQDNSSEWKEWMRNQPISVLRLDRTERLVLKIGV</sequence>
<dbReference type="AlphaFoldDB" id="A0A1I7VXW9"/>